<evidence type="ECO:0000313" key="11">
    <source>
        <dbReference type="Proteomes" id="UP001059893"/>
    </source>
</evidence>
<organism evidence="10 11">
    <name type="scientific">Pyricularia grisea</name>
    <name type="common">Crabgrass-specific blast fungus</name>
    <name type="synonym">Magnaporthe grisea</name>
    <dbReference type="NCBI Taxonomy" id="148305"/>
    <lineage>
        <taxon>Eukaryota</taxon>
        <taxon>Fungi</taxon>
        <taxon>Dikarya</taxon>
        <taxon>Ascomycota</taxon>
        <taxon>Pezizomycotina</taxon>
        <taxon>Sordariomycetes</taxon>
        <taxon>Sordariomycetidae</taxon>
        <taxon>Magnaporthales</taxon>
        <taxon>Pyriculariaceae</taxon>
        <taxon>Pyricularia</taxon>
    </lineage>
</organism>
<keyword evidence="3 8" id="KW-0349">Heme</keyword>
<comment type="caution">
    <text evidence="10">The sequence shown here is derived from an EMBL/GenBank/DDBJ whole genome shotgun (WGS) entry which is preliminary data.</text>
</comment>
<gene>
    <name evidence="10" type="ORF">MCOR33_004128</name>
</gene>
<dbReference type="Proteomes" id="UP001059893">
    <property type="component" value="Unassembled WGS sequence"/>
</dbReference>
<keyword evidence="11" id="KW-1185">Reference proteome</keyword>
<feature type="transmembrane region" description="Helical" evidence="9">
    <location>
        <begin position="7"/>
        <end position="31"/>
    </location>
</feature>
<dbReference type="PANTHER" id="PTHR24305">
    <property type="entry name" value="CYTOCHROME P450"/>
    <property type="match status" value="1"/>
</dbReference>
<dbReference type="CDD" id="cd11058">
    <property type="entry name" value="CYP60B-like"/>
    <property type="match status" value="1"/>
</dbReference>
<evidence type="ECO:0000256" key="4">
    <source>
        <dbReference type="ARBA" id="ARBA00022723"/>
    </source>
</evidence>
<evidence type="ECO:0008006" key="12">
    <source>
        <dbReference type="Google" id="ProtNLM"/>
    </source>
</evidence>
<dbReference type="InterPro" id="IPR050121">
    <property type="entry name" value="Cytochrome_P450_monoxygenase"/>
</dbReference>
<dbReference type="Pfam" id="PF00067">
    <property type="entry name" value="p450"/>
    <property type="match status" value="1"/>
</dbReference>
<protein>
    <recommendedName>
        <fullName evidence="12">Cytochrome P450</fullName>
    </recommendedName>
</protein>
<dbReference type="Gene3D" id="1.10.630.10">
    <property type="entry name" value="Cytochrome P450"/>
    <property type="match status" value="1"/>
</dbReference>
<dbReference type="InterPro" id="IPR017972">
    <property type="entry name" value="Cyt_P450_CS"/>
</dbReference>
<comment type="cofactor">
    <cofactor evidence="1">
        <name>heme</name>
        <dbReference type="ChEBI" id="CHEBI:30413"/>
    </cofactor>
</comment>
<evidence type="ECO:0000313" key="10">
    <source>
        <dbReference type="EMBL" id="KAI6300144.1"/>
    </source>
</evidence>
<evidence type="ECO:0000256" key="8">
    <source>
        <dbReference type="RuleBase" id="RU000461"/>
    </source>
</evidence>
<evidence type="ECO:0000256" key="9">
    <source>
        <dbReference type="SAM" id="Phobius"/>
    </source>
</evidence>
<dbReference type="PROSITE" id="PS00086">
    <property type="entry name" value="CYTOCHROME_P450"/>
    <property type="match status" value="1"/>
</dbReference>
<dbReference type="PANTHER" id="PTHR24305:SF230">
    <property type="entry name" value="P450, PUTATIVE (EUROFUNG)-RELATED"/>
    <property type="match status" value="1"/>
</dbReference>
<dbReference type="InterPro" id="IPR036396">
    <property type="entry name" value="Cyt_P450_sf"/>
</dbReference>
<dbReference type="PRINTS" id="PR00385">
    <property type="entry name" value="P450"/>
</dbReference>
<evidence type="ECO:0000256" key="6">
    <source>
        <dbReference type="ARBA" id="ARBA00023004"/>
    </source>
</evidence>
<keyword evidence="9" id="KW-0812">Transmembrane</keyword>
<keyword evidence="9" id="KW-1133">Transmembrane helix</keyword>
<keyword evidence="5 8" id="KW-0560">Oxidoreductase</keyword>
<evidence type="ECO:0000256" key="7">
    <source>
        <dbReference type="ARBA" id="ARBA00023033"/>
    </source>
</evidence>
<reference evidence="10" key="1">
    <citation type="submission" date="2021-01" db="EMBL/GenBank/DDBJ databases">
        <title>Deciphering the adaptive evolutionary patterns associated with biogeogrpahic diversity in the finger millet blast pathogen Magnaporthe oryzae in Eastern Africa.</title>
        <authorList>
            <person name="Onyema G."/>
            <person name="Shittu T.A."/>
            <person name="Dodsworth S."/>
            <person name="Devilliers S."/>
            <person name="Muthumeenakshi S."/>
            <person name="Sreenivasaprasad S."/>
        </authorList>
    </citation>
    <scope>NUCLEOTIDE SEQUENCE</scope>
    <source>
        <strain evidence="10">D15/s37</strain>
    </source>
</reference>
<keyword evidence="7 8" id="KW-0503">Monooxygenase</keyword>
<dbReference type="InterPro" id="IPR001128">
    <property type="entry name" value="Cyt_P450"/>
</dbReference>
<evidence type="ECO:0000256" key="1">
    <source>
        <dbReference type="ARBA" id="ARBA00001971"/>
    </source>
</evidence>
<keyword evidence="6 8" id="KW-0408">Iron</keyword>
<dbReference type="EMBL" id="JABSND010000057">
    <property type="protein sequence ID" value="KAI6300144.1"/>
    <property type="molecule type" value="Genomic_DNA"/>
</dbReference>
<name>A0ABQ8NPN2_PYRGI</name>
<sequence>MLALVPILSLGTVFLVVVCSGVVYILGWMVYNVYLHPLSQYPGPKLWAATRIPYTMTFAKGGLHTRVLELHRQYGPVVRIAPNELAYNDSNAWRDLHGHVKGQTGDHGRDPLATYDHRHGIMGARRDDHARFRRALSHGFSAQTMMEQQPIIKAYVDLLLKRLHEHCAGGSEPLDVVSWYNFVTFDVVGDLAFGEPFGCLEGSQYHVWIEIIFNNIKASALGIQARRFPIVEKALQYLVPAHLLEQRVQHDSLTRDKVLRRLEQKGQRPDFMDSMLRKREGERDMTLPELETTASALIMAGSETSATSLAGITFLLLTHPRTLERLIDEVRSSFESADDIDMASVQNLRYMSAVINEGLRIYPPVPTGIPRRVGEGGGVFLDRFVPENTLVQVWHWAVFHSPQNFALPDSFIPERWLDQDPRFAKDKKDAFQPFSVGPRSCIGRNLALAEMRLILARIIWDFDLTLNQNSKDWLDNMETYILWQKNPLHVHFTPRTAH</sequence>
<evidence type="ECO:0000256" key="5">
    <source>
        <dbReference type="ARBA" id="ARBA00023002"/>
    </source>
</evidence>
<keyword evidence="4 8" id="KW-0479">Metal-binding</keyword>
<dbReference type="InterPro" id="IPR002401">
    <property type="entry name" value="Cyt_P450_E_grp-I"/>
</dbReference>
<accession>A0ABQ8NPN2</accession>
<keyword evidence="9" id="KW-0472">Membrane</keyword>
<dbReference type="PRINTS" id="PR00463">
    <property type="entry name" value="EP450I"/>
</dbReference>
<evidence type="ECO:0000256" key="3">
    <source>
        <dbReference type="ARBA" id="ARBA00022617"/>
    </source>
</evidence>
<dbReference type="SUPFAM" id="SSF48264">
    <property type="entry name" value="Cytochrome P450"/>
    <property type="match status" value="1"/>
</dbReference>
<comment type="similarity">
    <text evidence="2 8">Belongs to the cytochrome P450 family.</text>
</comment>
<proteinExistence type="inferred from homology"/>
<evidence type="ECO:0000256" key="2">
    <source>
        <dbReference type="ARBA" id="ARBA00010617"/>
    </source>
</evidence>